<dbReference type="InterPro" id="IPR045004">
    <property type="entry name" value="ECH_dom"/>
</dbReference>
<name>A0ABP0H8M3_9DINO</name>
<protein>
    <recommendedName>
        <fullName evidence="2">3-hydroxyisobutyryl-CoA hydrolase</fullName>
        <ecNumber evidence="2">3.1.2.4</ecNumber>
    </recommendedName>
</protein>
<comment type="caution">
    <text evidence="5">The sequence shown here is derived from an EMBL/GenBank/DDBJ whole genome shotgun (WGS) entry which is preliminary data.</text>
</comment>
<evidence type="ECO:0000313" key="5">
    <source>
        <dbReference type="EMBL" id="CAK8985866.1"/>
    </source>
</evidence>
<evidence type="ECO:0000259" key="4">
    <source>
        <dbReference type="Pfam" id="PF16113"/>
    </source>
</evidence>
<keyword evidence="3 5" id="KW-0378">Hydrolase</keyword>
<dbReference type="InterPro" id="IPR029045">
    <property type="entry name" value="ClpP/crotonase-like_dom_sf"/>
</dbReference>
<reference evidence="5 6" key="1">
    <citation type="submission" date="2024-02" db="EMBL/GenBank/DDBJ databases">
        <authorList>
            <person name="Chen Y."/>
            <person name="Shah S."/>
            <person name="Dougan E. K."/>
            <person name="Thang M."/>
            <person name="Chan C."/>
        </authorList>
    </citation>
    <scope>NUCLEOTIDE SEQUENCE [LARGE SCALE GENOMIC DNA]</scope>
</reference>
<sequence>MALSWRRLPRLGLRWRSFSSGFVSLDSAGPSLAKLTLRRPEKLNSLSLPMIHDLRQIYHELPQTLRVLLLDGEGRALCAGGDVAEVRQGVLDGTSYPADFFYDEYELDYQIATLFERKKIVQVALWDGIVMGGGVGLSIHSPIRVCTEKTLFAMPETGIGLFPDVGATWALTRLKAGAHVGLMLGLTGERLGAADCLHSGLATHFCPSEKLPELEAKLKSCDSLQAAEEVISQVAAGAQPDTAKAHLAADDGLLQRCFNATSTAEGVVAELKAAKTERAEKILKTLLSKSPLSVKVSLEALRRHQSVTLREAFIVEYRLSQKFMRPAPWSDFCEGIRAVLVDKDQKPQWQPPSLEEVTDTQVEEFFTPLPSDHPRGDLAI</sequence>
<dbReference type="CDD" id="cd06558">
    <property type="entry name" value="crotonase-like"/>
    <property type="match status" value="1"/>
</dbReference>
<dbReference type="NCBIfam" id="NF004127">
    <property type="entry name" value="PRK05617.1"/>
    <property type="match status" value="1"/>
</dbReference>
<evidence type="ECO:0000313" key="6">
    <source>
        <dbReference type="Proteomes" id="UP001642464"/>
    </source>
</evidence>
<gene>
    <name evidence="5" type="ORF">SCF082_LOCUS315</name>
</gene>
<evidence type="ECO:0000256" key="1">
    <source>
        <dbReference type="ARBA" id="ARBA00001709"/>
    </source>
</evidence>
<dbReference type="PANTHER" id="PTHR43176">
    <property type="entry name" value="3-HYDROXYISOBUTYRYL-COA HYDROLASE-RELATED"/>
    <property type="match status" value="1"/>
</dbReference>
<accession>A0ABP0H8M3</accession>
<proteinExistence type="predicted"/>
<dbReference type="GO" id="GO:0016787">
    <property type="term" value="F:hydrolase activity"/>
    <property type="evidence" value="ECO:0007669"/>
    <property type="project" value="UniProtKB-KW"/>
</dbReference>
<dbReference type="EC" id="3.1.2.4" evidence="2"/>
<dbReference type="Gene3D" id="3.90.226.10">
    <property type="entry name" value="2-enoyl-CoA Hydratase, Chain A, domain 1"/>
    <property type="match status" value="1"/>
</dbReference>
<comment type="catalytic activity">
    <reaction evidence="1">
        <text>3-hydroxy-2-methylpropanoyl-CoA + H2O = 3-hydroxy-2-methylpropanoate + CoA + H(+)</text>
        <dbReference type="Rhea" id="RHEA:20888"/>
        <dbReference type="ChEBI" id="CHEBI:11805"/>
        <dbReference type="ChEBI" id="CHEBI:15377"/>
        <dbReference type="ChEBI" id="CHEBI:15378"/>
        <dbReference type="ChEBI" id="CHEBI:57287"/>
        <dbReference type="ChEBI" id="CHEBI:57340"/>
        <dbReference type="EC" id="3.1.2.4"/>
    </reaction>
</comment>
<dbReference type="PANTHER" id="PTHR43176:SF3">
    <property type="entry name" value="3-HYDROXYISOBUTYRYL-COA HYDROLASE, MITOCHONDRIAL"/>
    <property type="match status" value="1"/>
</dbReference>
<dbReference type="Pfam" id="PF16113">
    <property type="entry name" value="ECH_2"/>
    <property type="match status" value="1"/>
</dbReference>
<feature type="domain" description="Enoyl-CoA hydratase/isomerase" evidence="4">
    <location>
        <begin position="34"/>
        <end position="366"/>
    </location>
</feature>
<dbReference type="Proteomes" id="UP001642464">
    <property type="component" value="Unassembled WGS sequence"/>
</dbReference>
<keyword evidence="6" id="KW-1185">Reference proteome</keyword>
<dbReference type="InterPro" id="IPR032259">
    <property type="entry name" value="HIBYL-CoA-H"/>
</dbReference>
<dbReference type="SUPFAM" id="SSF52096">
    <property type="entry name" value="ClpP/crotonase"/>
    <property type="match status" value="1"/>
</dbReference>
<evidence type="ECO:0000256" key="3">
    <source>
        <dbReference type="ARBA" id="ARBA00022801"/>
    </source>
</evidence>
<dbReference type="EMBL" id="CAXAMM010000092">
    <property type="protein sequence ID" value="CAK8985866.1"/>
    <property type="molecule type" value="Genomic_DNA"/>
</dbReference>
<evidence type="ECO:0000256" key="2">
    <source>
        <dbReference type="ARBA" id="ARBA00011915"/>
    </source>
</evidence>
<organism evidence="5 6">
    <name type="scientific">Durusdinium trenchii</name>
    <dbReference type="NCBI Taxonomy" id="1381693"/>
    <lineage>
        <taxon>Eukaryota</taxon>
        <taxon>Sar</taxon>
        <taxon>Alveolata</taxon>
        <taxon>Dinophyceae</taxon>
        <taxon>Suessiales</taxon>
        <taxon>Symbiodiniaceae</taxon>
        <taxon>Durusdinium</taxon>
    </lineage>
</organism>